<dbReference type="PANTHER" id="PTHR45733:SF8">
    <property type="entry name" value="FORMIN-J"/>
    <property type="match status" value="1"/>
</dbReference>
<feature type="compositionally biased region" description="Pro residues" evidence="1">
    <location>
        <begin position="532"/>
        <end position="575"/>
    </location>
</feature>
<dbReference type="InterPro" id="IPR051144">
    <property type="entry name" value="Formin_homology_domain"/>
</dbReference>
<gene>
    <name evidence="3" type="primary">PLEST009829</name>
    <name evidence="3" type="ORF">PLESTB_001625900</name>
</gene>
<dbReference type="InterPro" id="IPR008752">
    <property type="entry name" value="Peptidase_M11"/>
</dbReference>
<proteinExistence type="predicted"/>
<feature type="compositionally biased region" description="Pro residues" evidence="1">
    <location>
        <begin position="67"/>
        <end position="91"/>
    </location>
</feature>
<feature type="domain" description="Peptidase M11 gametolysin" evidence="2">
    <location>
        <begin position="226"/>
        <end position="458"/>
    </location>
</feature>
<feature type="region of interest" description="Disordered" evidence="1">
    <location>
        <begin position="64"/>
        <end position="93"/>
    </location>
</feature>
<comment type="caution">
    <text evidence="3">The sequence shown here is derived from an EMBL/GenBank/DDBJ whole genome shotgun (WGS) entry which is preliminary data.</text>
</comment>
<dbReference type="AlphaFoldDB" id="A0A9W6BXU7"/>
<accession>A0A9W6BXU7</accession>
<evidence type="ECO:0000259" key="2">
    <source>
        <dbReference type="Pfam" id="PF05548"/>
    </source>
</evidence>
<organism evidence="3 4">
    <name type="scientific">Pleodorina starrii</name>
    <dbReference type="NCBI Taxonomy" id="330485"/>
    <lineage>
        <taxon>Eukaryota</taxon>
        <taxon>Viridiplantae</taxon>
        <taxon>Chlorophyta</taxon>
        <taxon>core chlorophytes</taxon>
        <taxon>Chlorophyceae</taxon>
        <taxon>CS clade</taxon>
        <taxon>Chlamydomonadales</taxon>
        <taxon>Volvocaceae</taxon>
        <taxon>Pleodorina</taxon>
    </lineage>
</organism>
<evidence type="ECO:0000313" key="3">
    <source>
        <dbReference type="EMBL" id="GLC60551.1"/>
    </source>
</evidence>
<protein>
    <recommendedName>
        <fullName evidence="2">Peptidase M11 gametolysin domain-containing protein</fullName>
    </recommendedName>
</protein>
<keyword evidence="4" id="KW-1185">Reference proteome</keyword>
<sequence>MLHQQHPQQQQQQQRQQQRRQSQPLRRLRWRRLQLAPHYWAMASLLMLSLLAVNNDGVVAAWKSLPPRSPPPPPSPPPPSPPPPSAPPPAPITLQGRLVYETTVPVGTWLLAVAHQGGAFYRLPEQPLEAATGQPIPAAAWISLICLPAGSAVALPECTAISDAQVSSAPAAAAAPTPSSSSLSTNQQQQALRVLVMSVSLSASAECNSSQQPEGIPVSTITDLLIGVDGFAEYLSNCSYGKMVIDASALKVVQVLVPCTQAILRCDQDAIASGARGALPQDVRVSLYTHLMYIVPPRVAEVCGWTGLANVPGAQTWFTDDLMGFYRKATVLQELLHNFGLYHGWKGGVEYKDESSPMGNGEGCPSAPELWRMGWATPLVQLNSTSFPAKVLLPYTLPGTFRGPDGVMIRIQPDWLGGTYRKNLYVALRVRAGADRRLNVMFNRRLTVHELDKDIDNDPTTPGDPRVSIIATLNSGAFASWPNYKLSIFAGALIDSNTSMAVRLCRFEFSASECAADGIPPPPTASLLSRSPPSPPRPPPPRKPPSAPRAPPPPRLPRLPPRPRSPPSPPWTMRK</sequence>
<feature type="region of interest" description="Disordered" evidence="1">
    <location>
        <begin position="516"/>
        <end position="575"/>
    </location>
</feature>
<dbReference type="Pfam" id="PF05548">
    <property type="entry name" value="Peptidase_M11"/>
    <property type="match status" value="1"/>
</dbReference>
<dbReference type="EMBL" id="BRXU01000035">
    <property type="protein sequence ID" value="GLC60551.1"/>
    <property type="molecule type" value="Genomic_DNA"/>
</dbReference>
<feature type="region of interest" description="Disordered" evidence="1">
    <location>
        <begin position="1"/>
        <end position="25"/>
    </location>
</feature>
<reference evidence="3 4" key="1">
    <citation type="journal article" date="2023" name="Commun. Biol.">
        <title>Reorganization of the ancestral sex-determining regions during the evolution of trioecy in Pleodorina starrii.</title>
        <authorList>
            <person name="Takahashi K."/>
            <person name="Suzuki S."/>
            <person name="Kawai-Toyooka H."/>
            <person name="Yamamoto K."/>
            <person name="Hamaji T."/>
            <person name="Ootsuki R."/>
            <person name="Yamaguchi H."/>
            <person name="Kawachi M."/>
            <person name="Higashiyama T."/>
            <person name="Nozaki H."/>
        </authorList>
    </citation>
    <scope>NUCLEOTIDE SEQUENCE [LARGE SCALE GENOMIC DNA]</scope>
    <source>
        <strain evidence="3 4">NIES-4479</strain>
    </source>
</reference>
<dbReference type="PANTHER" id="PTHR45733">
    <property type="entry name" value="FORMIN-J"/>
    <property type="match status" value="1"/>
</dbReference>
<name>A0A9W6BXU7_9CHLO</name>
<evidence type="ECO:0000256" key="1">
    <source>
        <dbReference type="SAM" id="MobiDB-lite"/>
    </source>
</evidence>
<evidence type="ECO:0000313" key="4">
    <source>
        <dbReference type="Proteomes" id="UP001165080"/>
    </source>
</evidence>
<dbReference type="Proteomes" id="UP001165080">
    <property type="component" value="Unassembled WGS sequence"/>
</dbReference>